<proteinExistence type="predicted"/>
<keyword evidence="2" id="KW-0548">Nucleotidyltransferase</keyword>
<dbReference type="InterPro" id="IPR004821">
    <property type="entry name" value="Cyt_trans-like"/>
</dbReference>
<sequence length="391" mass="41209">MTPAGEQQAEETAAPAGDVATGKLVFVSGCYDILHAGHVEFFREARSLGDRLVVSFASDDVLAGHKGGRRSSLPEQHKAALISALRWVDQVVIGTGPKPGLDFEEHFLRLRPALLVVTEDDKYGEAKRALCAEVDARYVVLPKSPPAFEPISTTQILANIRAPQRCPLRVDFGGGWLDVPKHARRGAFVVNCAISPLVSLADWPFRIGGGLGGSGAHALLCGRDAVQSELDLGVGWQDPAVVRETGLCVWRSGPRPALGFKVPGDFLRGRMAVVWTGAPHVTPDKTDVARDYDLIQAAGAAARQAVLPGTPDGAALAGLAAAVAMSYRVQLGEGMDELPQRGELAKKYCGGGWGGYALYLFEEQAARDAVVAAGGGDAVAIEPFLAEGGTD</sequence>
<organism evidence="4 5">
    <name type="scientific">Micractinium conductrix</name>
    <dbReference type="NCBI Taxonomy" id="554055"/>
    <lineage>
        <taxon>Eukaryota</taxon>
        <taxon>Viridiplantae</taxon>
        <taxon>Chlorophyta</taxon>
        <taxon>core chlorophytes</taxon>
        <taxon>Trebouxiophyceae</taxon>
        <taxon>Chlorellales</taxon>
        <taxon>Chlorellaceae</taxon>
        <taxon>Chlorella clade</taxon>
        <taxon>Micractinium</taxon>
    </lineage>
</organism>
<keyword evidence="1" id="KW-0808">Transferase</keyword>
<protein>
    <submittedName>
        <fullName evidence="4">Cytidyltransferase-related domain</fullName>
    </submittedName>
</protein>
<dbReference type="AlphaFoldDB" id="A0A2P6VPK8"/>
<dbReference type="PANTHER" id="PTHR43793">
    <property type="entry name" value="FAD SYNTHASE"/>
    <property type="match status" value="1"/>
</dbReference>
<dbReference type="EMBL" id="LHPF02000002">
    <property type="protein sequence ID" value="PSC76009.1"/>
    <property type="molecule type" value="Genomic_DNA"/>
</dbReference>
<name>A0A2P6VPK8_9CHLO</name>
<evidence type="ECO:0000313" key="5">
    <source>
        <dbReference type="Proteomes" id="UP000239649"/>
    </source>
</evidence>
<evidence type="ECO:0000256" key="2">
    <source>
        <dbReference type="ARBA" id="ARBA00022695"/>
    </source>
</evidence>
<dbReference type="NCBIfam" id="TIGR00125">
    <property type="entry name" value="cyt_tran_rel"/>
    <property type="match status" value="1"/>
</dbReference>
<dbReference type="Pfam" id="PF01467">
    <property type="entry name" value="CTP_transf_like"/>
    <property type="match status" value="1"/>
</dbReference>
<evidence type="ECO:0000256" key="1">
    <source>
        <dbReference type="ARBA" id="ARBA00022679"/>
    </source>
</evidence>
<evidence type="ECO:0000259" key="3">
    <source>
        <dbReference type="Pfam" id="PF01467"/>
    </source>
</evidence>
<reference evidence="4 5" key="1">
    <citation type="journal article" date="2018" name="Plant J.">
        <title>Genome sequences of Chlorella sorokiniana UTEX 1602 and Micractinium conductrix SAG 241.80: implications to maltose excretion by a green alga.</title>
        <authorList>
            <person name="Arriola M.B."/>
            <person name="Velmurugan N."/>
            <person name="Zhang Y."/>
            <person name="Plunkett M.H."/>
            <person name="Hondzo H."/>
            <person name="Barney B.M."/>
        </authorList>
    </citation>
    <scope>NUCLEOTIDE SEQUENCE [LARGE SCALE GENOMIC DNA]</scope>
    <source>
        <strain evidence="4 5">SAG 241.80</strain>
    </source>
</reference>
<dbReference type="PANTHER" id="PTHR43793:SF1">
    <property type="entry name" value="FAD SYNTHASE"/>
    <property type="match status" value="1"/>
</dbReference>
<comment type="caution">
    <text evidence="4">The sequence shown here is derived from an EMBL/GenBank/DDBJ whole genome shotgun (WGS) entry which is preliminary data.</text>
</comment>
<dbReference type="SUPFAM" id="SSF52374">
    <property type="entry name" value="Nucleotidylyl transferase"/>
    <property type="match status" value="1"/>
</dbReference>
<evidence type="ECO:0000313" key="4">
    <source>
        <dbReference type="EMBL" id="PSC76009.1"/>
    </source>
</evidence>
<dbReference type="Gene3D" id="3.40.50.620">
    <property type="entry name" value="HUPs"/>
    <property type="match status" value="1"/>
</dbReference>
<dbReference type="Proteomes" id="UP000239649">
    <property type="component" value="Unassembled WGS sequence"/>
</dbReference>
<feature type="domain" description="Cytidyltransferase-like" evidence="3">
    <location>
        <begin position="27"/>
        <end position="95"/>
    </location>
</feature>
<dbReference type="GO" id="GO:0016779">
    <property type="term" value="F:nucleotidyltransferase activity"/>
    <property type="evidence" value="ECO:0007669"/>
    <property type="project" value="UniProtKB-KW"/>
</dbReference>
<dbReference type="OrthoDB" id="40021at2759"/>
<dbReference type="STRING" id="554055.A0A2P6VPK8"/>
<accession>A0A2P6VPK8</accession>
<dbReference type="InterPro" id="IPR050385">
    <property type="entry name" value="Archaeal_FAD_synthase"/>
</dbReference>
<dbReference type="InterPro" id="IPR014729">
    <property type="entry name" value="Rossmann-like_a/b/a_fold"/>
</dbReference>
<gene>
    <name evidence="4" type="ORF">C2E20_1502</name>
</gene>
<keyword evidence="5" id="KW-1185">Reference proteome</keyword>